<dbReference type="SUPFAM" id="SSF102405">
    <property type="entry name" value="MCP/YpsA-like"/>
    <property type="match status" value="1"/>
</dbReference>
<feature type="domain" description="DprA winged helix" evidence="4">
    <location>
        <begin position="333"/>
        <end position="391"/>
    </location>
</feature>
<dbReference type="Gene3D" id="3.40.50.450">
    <property type="match status" value="1"/>
</dbReference>
<dbReference type="InterPro" id="IPR003488">
    <property type="entry name" value="DprA"/>
</dbReference>
<dbReference type="InterPro" id="IPR036388">
    <property type="entry name" value="WH-like_DNA-bd_sf"/>
</dbReference>
<feature type="domain" description="Smf/DprA SLOG" evidence="3">
    <location>
        <begin position="99"/>
        <end position="306"/>
    </location>
</feature>
<comment type="similarity">
    <text evidence="1">Belongs to the DprA/Smf family.</text>
</comment>
<accession>A0A135HWR7</accession>
<proteinExistence type="inferred from homology"/>
<dbReference type="PANTHER" id="PTHR43022:SF1">
    <property type="entry name" value="PROTEIN SMF"/>
    <property type="match status" value="1"/>
</dbReference>
<comment type="caution">
    <text evidence="5">The sequence shown here is derived from an EMBL/GenBank/DDBJ whole genome shotgun (WGS) entry which is preliminary data.</text>
</comment>
<dbReference type="Pfam" id="PF21102">
    <property type="entry name" value="DprA_N"/>
    <property type="match status" value="1"/>
</dbReference>
<dbReference type="PANTHER" id="PTHR43022">
    <property type="entry name" value="PROTEIN SMF"/>
    <property type="match status" value="1"/>
</dbReference>
<name>A0A135HWR7_9HYPH</name>
<dbReference type="GO" id="GO:0009294">
    <property type="term" value="P:DNA-mediated transformation"/>
    <property type="evidence" value="ECO:0007669"/>
    <property type="project" value="InterPro"/>
</dbReference>
<protein>
    <submittedName>
        <fullName evidence="5">DNA processing protein DprA</fullName>
    </submittedName>
</protein>
<dbReference type="AlphaFoldDB" id="A0A135HWR7"/>
<dbReference type="EMBL" id="LNTU01000012">
    <property type="protein sequence ID" value="KXF77636.1"/>
    <property type="molecule type" value="Genomic_DNA"/>
</dbReference>
<evidence type="ECO:0000313" key="5">
    <source>
        <dbReference type="EMBL" id="KXF77636.1"/>
    </source>
</evidence>
<dbReference type="InterPro" id="IPR057666">
    <property type="entry name" value="DrpA_SLOG"/>
</dbReference>
<dbReference type="Pfam" id="PF17782">
    <property type="entry name" value="WHD_DprA"/>
    <property type="match status" value="1"/>
</dbReference>
<dbReference type="Pfam" id="PF02481">
    <property type="entry name" value="DNA_processg_A"/>
    <property type="match status" value="1"/>
</dbReference>
<dbReference type="Proteomes" id="UP000070107">
    <property type="component" value="Unassembled WGS sequence"/>
</dbReference>
<evidence type="ECO:0000313" key="6">
    <source>
        <dbReference type="Proteomes" id="UP000070107"/>
    </source>
</evidence>
<gene>
    <name evidence="5" type="ORF">ATN84_09810</name>
</gene>
<dbReference type="Gene3D" id="1.10.10.10">
    <property type="entry name" value="Winged helix-like DNA-binding domain superfamily/Winged helix DNA-binding domain"/>
    <property type="match status" value="1"/>
</dbReference>
<keyword evidence="6" id="KW-1185">Reference proteome</keyword>
<feature type="compositionally biased region" description="Basic and acidic residues" evidence="2">
    <location>
        <begin position="1"/>
        <end position="11"/>
    </location>
</feature>
<sequence>MPRYNDPERPLRAQPGARRSEGIRLSDRQRLNWLRLIRSENVGPVTFRDLVSHFGSAGDALQMLPELMRRGGGNRPIRVATIEDAEREMEQIEKIGARFVGMGEPDYPPYLRHYEASPPLVAIKGNASVFHAPPVAIVGARNSSAVGNRFTHRLVRELGAAGYAIVSGLARGIDAAAHEASLETGTIAVLAGGLDKPYPPENMHLYNAIPEKGGVLISEMPMGWEPRARDFPRRNRIIAGISLGLVVIEAADRSGSLISARLAGEMGRLLFAVPGSPLDPRSAGTNRLLKNGAILVTEANDIVEALAPLISGAAQGELPLSLSDNVLDDEAAASPMPLLGETDRERIIEALSPVPTDPDLLIRHTGLHPSQVFLVLLELDLAGRITRHSGGAVSLLPV</sequence>
<dbReference type="OrthoDB" id="9785707at2"/>
<evidence type="ECO:0000259" key="4">
    <source>
        <dbReference type="Pfam" id="PF17782"/>
    </source>
</evidence>
<evidence type="ECO:0000259" key="3">
    <source>
        <dbReference type="Pfam" id="PF02481"/>
    </source>
</evidence>
<evidence type="ECO:0000256" key="2">
    <source>
        <dbReference type="SAM" id="MobiDB-lite"/>
    </source>
</evidence>
<evidence type="ECO:0000256" key="1">
    <source>
        <dbReference type="ARBA" id="ARBA00006525"/>
    </source>
</evidence>
<reference evidence="5 6" key="1">
    <citation type="submission" date="2015-11" db="EMBL/GenBank/DDBJ databases">
        <title>Draft genome sequence of Paramesorhizobium deserti A-3-E, a strain highly resistant to diverse beta-lactam antibiotics.</title>
        <authorList>
            <person name="Lv R."/>
            <person name="Yang X."/>
            <person name="Fang N."/>
            <person name="Guo J."/>
            <person name="Luo X."/>
            <person name="Peng F."/>
            <person name="Yang R."/>
            <person name="Cui Y."/>
            <person name="Fang C."/>
            <person name="Song Y."/>
        </authorList>
    </citation>
    <scope>NUCLEOTIDE SEQUENCE [LARGE SCALE GENOMIC DNA]</scope>
    <source>
        <strain evidence="5 6">A-3-E</strain>
    </source>
</reference>
<dbReference type="NCBIfam" id="TIGR00732">
    <property type="entry name" value="dprA"/>
    <property type="match status" value="1"/>
</dbReference>
<organism evidence="5 6">
    <name type="scientific">Paramesorhizobium deserti</name>
    <dbReference type="NCBI Taxonomy" id="1494590"/>
    <lineage>
        <taxon>Bacteria</taxon>
        <taxon>Pseudomonadati</taxon>
        <taxon>Pseudomonadota</taxon>
        <taxon>Alphaproteobacteria</taxon>
        <taxon>Hyphomicrobiales</taxon>
        <taxon>Phyllobacteriaceae</taxon>
        <taxon>Paramesorhizobium</taxon>
    </lineage>
</organism>
<feature type="region of interest" description="Disordered" evidence="2">
    <location>
        <begin position="1"/>
        <end position="21"/>
    </location>
</feature>
<dbReference type="RefSeq" id="WP_068881821.1">
    <property type="nucleotide sequence ID" value="NZ_LNTU01000012.1"/>
</dbReference>
<dbReference type="InterPro" id="IPR041614">
    <property type="entry name" value="DprA_WH"/>
</dbReference>
<dbReference type="STRING" id="1494590.ATN84_09810"/>